<dbReference type="InParanoid" id="A0A2K2DCB4"/>
<name>A0A2K2DCB4_BRADI</name>
<feature type="region of interest" description="Disordered" evidence="4">
    <location>
        <begin position="1"/>
        <end position="31"/>
    </location>
</feature>
<sequence length="167" mass="18756">MERMHKEAKETVCREDTSTDGSSADDNDPWDMLYHPFDPPDDRIEKRDIALGIHIASSIIVPDRTPESINHAFHGSSDRLDPILGKDSVRRFLHFLRGNWIGTRWGSLITPEALNMMIMNDAVRCVKVVLEGQAPELHGCRGGPNCMNSSGSFPLHRAAEMFNVDMI</sequence>
<dbReference type="OrthoDB" id="674779at2759"/>
<dbReference type="STRING" id="15368.A0A2K2DCB4"/>
<proteinExistence type="inferred from homology"/>
<evidence type="ECO:0000256" key="2">
    <source>
        <dbReference type="ARBA" id="ARBA00022737"/>
    </source>
</evidence>
<protein>
    <submittedName>
        <fullName evidence="5 6">Uncharacterized protein</fullName>
    </submittedName>
</protein>
<evidence type="ECO:0000313" key="7">
    <source>
        <dbReference type="Proteomes" id="UP000008810"/>
    </source>
</evidence>
<evidence type="ECO:0000256" key="1">
    <source>
        <dbReference type="ARBA" id="ARBA00005949"/>
    </source>
</evidence>
<dbReference type="FunCoup" id="A0A2K2DCB4">
    <property type="interactions" value="252"/>
</dbReference>
<dbReference type="PANTHER" id="PTHR24136:SF41">
    <property type="match status" value="1"/>
</dbReference>
<reference evidence="5" key="2">
    <citation type="submission" date="2017-06" db="EMBL/GenBank/DDBJ databases">
        <title>WGS assembly of Brachypodium distachyon.</title>
        <authorList>
            <consortium name="The International Brachypodium Initiative"/>
            <person name="Lucas S."/>
            <person name="Harmon-Smith M."/>
            <person name="Lail K."/>
            <person name="Tice H."/>
            <person name="Grimwood J."/>
            <person name="Bruce D."/>
            <person name="Barry K."/>
            <person name="Shu S."/>
            <person name="Lindquist E."/>
            <person name="Wang M."/>
            <person name="Pitluck S."/>
            <person name="Vogel J.P."/>
            <person name="Garvin D.F."/>
            <person name="Mockler T.C."/>
            <person name="Schmutz J."/>
            <person name="Rokhsar D."/>
            <person name="Bevan M.W."/>
        </authorList>
    </citation>
    <scope>NUCLEOTIDE SEQUENCE</scope>
    <source>
        <strain evidence="5">Bd21</strain>
    </source>
</reference>
<accession>A0A2K2DCB4</accession>
<reference evidence="5 6" key="1">
    <citation type="journal article" date="2010" name="Nature">
        <title>Genome sequencing and analysis of the model grass Brachypodium distachyon.</title>
        <authorList>
            <consortium name="International Brachypodium Initiative"/>
        </authorList>
    </citation>
    <scope>NUCLEOTIDE SEQUENCE [LARGE SCALE GENOMIC DNA]</scope>
    <source>
        <strain evidence="5 6">Bd21</strain>
    </source>
</reference>
<dbReference type="EMBL" id="CM000881">
    <property type="protein sequence ID" value="PNT71920.1"/>
    <property type="molecule type" value="Genomic_DNA"/>
</dbReference>
<feature type="compositionally biased region" description="Basic and acidic residues" evidence="4">
    <location>
        <begin position="1"/>
        <end position="17"/>
    </location>
</feature>
<dbReference type="AlphaFoldDB" id="A0A2K2DCB4"/>
<evidence type="ECO:0000256" key="4">
    <source>
        <dbReference type="SAM" id="MobiDB-lite"/>
    </source>
</evidence>
<gene>
    <name evidence="5" type="ORF">BRADI_2g37433v3</name>
</gene>
<keyword evidence="2" id="KW-0677">Repeat</keyword>
<dbReference type="Gramene" id="PNT71920">
    <property type="protein sequence ID" value="PNT71920"/>
    <property type="gene ID" value="BRADI_2g37433v3"/>
</dbReference>
<reference evidence="6" key="3">
    <citation type="submission" date="2018-08" db="UniProtKB">
        <authorList>
            <consortium name="EnsemblPlants"/>
        </authorList>
    </citation>
    <scope>IDENTIFICATION</scope>
    <source>
        <strain evidence="6">cv. Bd21</strain>
    </source>
</reference>
<evidence type="ECO:0000313" key="6">
    <source>
        <dbReference type="EnsemblPlants" id="PNT71920"/>
    </source>
</evidence>
<evidence type="ECO:0000256" key="3">
    <source>
        <dbReference type="ARBA" id="ARBA00023043"/>
    </source>
</evidence>
<keyword evidence="7" id="KW-1185">Reference proteome</keyword>
<comment type="similarity">
    <text evidence="1">Belongs to the ankyrin SOCS box (ASB) family.</text>
</comment>
<dbReference type="InterPro" id="IPR051573">
    <property type="entry name" value="Ankyrin-SOCS_box_domain"/>
</dbReference>
<dbReference type="PANTHER" id="PTHR24136">
    <property type="entry name" value="SOWAH (DROSOPHILA) HOMOLOG"/>
    <property type="match status" value="1"/>
</dbReference>
<organism evidence="5">
    <name type="scientific">Brachypodium distachyon</name>
    <name type="common">Purple false brome</name>
    <name type="synonym">Trachynia distachya</name>
    <dbReference type="NCBI Taxonomy" id="15368"/>
    <lineage>
        <taxon>Eukaryota</taxon>
        <taxon>Viridiplantae</taxon>
        <taxon>Streptophyta</taxon>
        <taxon>Embryophyta</taxon>
        <taxon>Tracheophyta</taxon>
        <taxon>Spermatophyta</taxon>
        <taxon>Magnoliopsida</taxon>
        <taxon>Liliopsida</taxon>
        <taxon>Poales</taxon>
        <taxon>Poaceae</taxon>
        <taxon>BOP clade</taxon>
        <taxon>Pooideae</taxon>
        <taxon>Stipodae</taxon>
        <taxon>Brachypodieae</taxon>
        <taxon>Brachypodium</taxon>
    </lineage>
</organism>
<keyword evidence="3" id="KW-0040">ANK repeat</keyword>
<evidence type="ECO:0000313" key="5">
    <source>
        <dbReference type="EMBL" id="PNT71920.1"/>
    </source>
</evidence>
<dbReference type="EnsemblPlants" id="PNT71920">
    <property type="protein sequence ID" value="PNT71920"/>
    <property type="gene ID" value="BRADI_2g37433v3"/>
</dbReference>
<dbReference type="Proteomes" id="UP000008810">
    <property type="component" value="Chromosome 2"/>
</dbReference>